<comment type="caution">
    <text evidence="1">The sequence shown here is derived from an EMBL/GenBank/DDBJ whole genome shotgun (WGS) entry which is preliminary data.</text>
</comment>
<dbReference type="Proteomes" id="UP001597261">
    <property type="component" value="Unassembled WGS sequence"/>
</dbReference>
<dbReference type="Pfam" id="PF04314">
    <property type="entry name" value="PCuAC"/>
    <property type="match status" value="1"/>
</dbReference>
<dbReference type="RefSeq" id="WP_381091566.1">
    <property type="nucleotide sequence ID" value="NZ_JBHUDX010000114.1"/>
</dbReference>
<evidence type="ECO:0000313" key="2">
    <source>
        <dbReference type="Proteomes" id="UP001597261"/>
    </source>
</evidence>
<dbReference type="PANTHER" id="PTHR36302">
    <property type="entry name" value="BLR7088 PROTEIN"/>
    <property type="match status" value="1"/>
</dbReference>
<accession>A0ABW4J0B8</accession>
<gene>
    <name evidence="1" type="ORF">ACFSL4_34125</name>
</gene>
<dbReference type="InterPro" id="IPR036182">
    <property type="entry name" value="PCuAC_sf"/>
</dbReference>
<sequence length="173" mass="17661">MTGQHPWRPSRRRLTDALLAALAPVAVCSVALGGLTTWVGAGEAGSPARIDVTAGRVFLPYGDSTETAAFFTVSNSGGADDRLVAVTSTAVGGDIALSGHRMTPSGAAYKDRVASATVPAGGELSMAPHGVDVTLRAGSGWHAGELVPFTLHFERSGRIRTVAVVVRPGEPGS</sequence>
<keyword evidence="2" id="KW-1185">Reference proteome</keyword>
<dbReference type="PANTHER" id="PTHR36302:SF1">
    <property type="entry name" value="COPPER CHAPERONE PCU(A)C"/>
    <property type="match status" value="1"/>
</dbReference>
<evidence type="ECO:0000313" key="1">
    <source>
        <dbReference type="EMBL" id="MFD1663075.1"/>
    </source>
</evidence>
<dbReference type="SUPFAM" id="SSF110087">
    <property type="entry name" value="DR1885-like metal-binding protein"/>
    <property type="match status" value="1"/>
</dbReference>
<dbReference type="InterPro" id="IPR058248">
    <property type="entry name" value="Lxx211020-like"/>
</dbReference>
<organism evidence="1 2">
    <name type="scientific">Streptomyces caeni</name>
    <dbReference type="NCBI Taxonomy" id="2307231"/>
    <lineage>
        <taxon>Bacteria</taxon>
        <taxon>Bacillati</taxon>
        <taxon>Actinomycetota</taxon>
        <taxon>Actinomycetes</taxon>
        <taxon>Kitasatosporales</taxon>
        <taxon>Streptomycetaceae</taxon>
        <taxon>Streptomyces</taxon>
    </lineage>
</organism>
<name>A0ABW4J0B8_9ACTN</name>
<dbReference type="EMBL" id="JBHUDX010000114">
    <property type="protein sequence ID" value="MFD1663075.1"/>
    <property type="molecule type" value="Genomic_DNA"/>
</dbReference>
<protein>
    <submittedName>
        <fullName evidence="1">Copper chaperone PCu(A)C</fullName>
    </submittedName>
</protein>
<dbReference type="InterPro" id="IPR007410">
    <property type="entry name" value="LpqE-like"/>
</dbReference>
<proteinExistence type="predicted"/>
<reference evidence="2" key="1">
    <citation type="journal article" date="2019" name="Int. J. Syst. Evol. Microbiol.">
        <title>The Global Catalogue of Microorganisms (GCM) 10K type strain sequencing project: providing services to taxonomists for standard genome sequencing and annotation.</title>
        <authorList>
            <consortium name="The Broad Institute Genomics Platform"/>
            <consortium name="The Broad Institute Genome Sequencing Center for Infectious Disease"/>
            <person name="Wu L."/>
            <person name="Ma J."/>
        </authorList>
    </citation>
    <scope>NUCLEOTIDE SEQUENCE [LARGE SCALE GENOMIC DNA]</scope>
    <source>
        <strain evidence="2">CGMCC 1.12470</strain>
    </source>
</reference>
<dbReference type="Gene3D" id="2.60.40.1890">
    <property type="entry name" value="PCu(A)C copper chaperone"/>
    <property type="match status" value="1"/>
</dbReference>